<dbReference type="InterPro" id="IPR015421">
    <property type="entry name" value="PyrdxlP-dep_Trfase_major"/>
</dbReference>
<evidence type="ECO:0000313" key="6">
    <source>
        <dbReference type="Proteomes" id="UP000183200"/>
    </source>
</evidence>
<dbReference type="SUPFAM" id="SSF53383">
    <property type="entry name" value="PLP-dependent transferases"/>
    <property type="match status" value="1"/>
</dbReference>
<dbReference type="STRING" id="430522.BFS30_01330"/>
<accession>A0A1G9RD52</accession>
<evidence type="ECO:0000256" key="3">
    <source>
        <dbReference type="PIRSR" id="PIRSR000390-2"/>
    </source>
</evidence>
<dbReference type="Gene3D" id="3.90.1150.10">
    <property type="entry name" value="Aspartate Aminotransferase, domain 1"/>
    <property type="match status" value="1"/>
</dbReference>
<sequence length="413" mass="46080">MNIPFSPPFIDQAVIDEVLETLQTNWITSGPKVKALESELITLTGTPAAVCVNSWTSGAIMMLNWFGVGAGDEVIVPAYTYCATALSVLHCGATPVMVDILDDFTIDPEMIRKKINIRTKAIIAVDIAGLPCHYEELKALIREPEIKVQFVSKTARQAGLGRILLIADAAHSIGAMYNEKPAAQQCDVTIFSFHAVKNITTAEGGCICLNLPEPFDNQEEYAFLKLFSMNGQNRDAFAKSKGANWRYDILFKGFKMNMPDICAAIGLAQIRQYVKTLLPLRKIISLKYGDAFRGYDWFIEPVMKSENREASYHLFPLRIKGITEAQRDRVIDELVLRGINVNVHFIPMPMLTYFKSLGYAIADFPNSYKQYSTEISLPIYPQLTDGEIVYITNAVIECVRLVTGVKKLVKVLS</sequence>
<organism evidence="5 6">
    <name type="scientific">Pedobacter steynii</name>
    <dbReference type="NCBI Taxonomy" id="430522"/>
    <lineage>
        <taxon>Bacteria</taxon>
        <taxon>Pseudomonadati</taxon>
        <taxon>Bacteroidota</taxon>
        <taxon>Sphingobacteriia</taxon>
        <taxon>Sphingobacteriales</taxon>
        <taxon>Sphingobacteriaceae</taxon>
        <taxon>Pedobacter</taxon>
    </lineage>
</organism>
<dbReference type="GO" id="GO:0008483">
    <property type="term" value="F:transaminase activity"/>
    <property type="evidence" value="ECO:0007669"/>
    <property type="project" value="TreeGrafter"/>
</dbReference>
<dbReference type="GO" id="GO:0000271">
    <property type="term" value="P:polysaccharide biosynthetic process"/>
    <property type="evidence" value="ECO:0007669"/>
    <property type="project" value="TreeGrafter"/>
</dbReference>
<dbReference type="InterPro" id="IPR000653">
    <property type="entry name" value="DegT/StrS_aminotransferase"/>
</dbReference>
<feature type="active site" description="Proton acceptor" evidence="2">
    <location>
        <position position="197"/>
    </location>
</feature>
<dbReference type="GO" id="GO:0030170">
    <property type="term" value="F:pyridoxal phosphate binding"/>
    <property type="evidence" value="ECO:0007669"/>
    <property type="project" value="TreeGrafter"/>
</dbReference>
<evidence type="ECO:0000313" key="5">
    <source>
        <dbReference type="EMBL" id="SDM21239.1"/>
    </source>
</evidence>
<dbReference type="OrthoDB" id="9804264at2"/>
<name>A0A1G9RD52_9SPHI</name>
<evidence type="ECO:0000256" key="2">
    <source>
        <dbReference type="PIRSR" id="PIRSR000390-1"/>
    </source>
</evidence>
<dbReference type="PIRSF" id="PIRSF000390">
    <property type="entry name" value="PLP_StrS"/>
    <property type="match status" value="1"/>
</dbReference>
<keyword evidence="3 4" id="KW-0663">Pyridoxal phosphate</keyword>
<dbReference type="Gene3D" id="3.40.640.10">
    <property type="entry name" value="Type I PLP-dependent aspartate aminotransferase-like (Major domain)"/>
    <property type="match status" value="1"/>
</dbReference>
<comment type="similarity">
    <text evidence="1 4">Belongs to the DegT/DnrJ/EryC1 family.</text>
</comment>
<protein>
    <submittedName>
        <fullName evidence="5">dTDP-4-amino-4,6-dideoxygalactose transaminase</fullName>
    </submittedName>
</protein>
<evidence type="ECO:0000256" key="4">
    <source>
        <dbReference type="RuleBase" id="RU004508"/>
    </source>
</evidence>
<dbReference type="PANTHER" id="PTHR30244">
    <property type="entry name" value="TRANSAMINASE"/>
    <property type="match status" value="1"/>
</dbReference>
<feature type="modified residue" description="N6-(pyridoxal phosphate)lysine" evidence="3">
    <location>
        <position position="197"/>
    </location>
</feature>
<reference evidence="6" key="1">
    <citation type="submission" date="2016-10" db="EMBL/GenBank/DDBJ databases">
        <authorList>
            <person name="Varghese N."/>
            <person name="Submissions S."/>
        </authorList>
    </citation>
    <scope>NUCLEOTIDE SEQUENCE [LARGE SCALE GENOMIC DNA]</scope>
    <source>
        <strain evidence="6">DSM 19110</strain>
    </source>
</reference>
<dbReference type="RefSeq" id="WP_074605873.1">
    <property type="nucleotide sequence ID" value="NZ_FNGY01000003.1"/>
</dbReference>
<dbReference type="InterPro" id="IPR015422">
    <property type="entry name" value="PyrdxlP-dep_Trfase_small"/>
</dbReference>
<dbReference type="InterPro" id="IPR015424">
    <property type="entry name" value="PyrdxlP-dep_Trfase"/>
</dbReference>
<evidence type="ECO:0000256" key="1">
    <source>
        <dbReference type="ARBA" id="ARBA00037999"/>
    </source>
</evidence>
<gene>
    <name evidence="5" type="ORF">SAMN05421820_103208</name>
</gene>
<dbReference type="EMBL" id="FNGY01000003">
    <property type="protein sequence ID" value="SDM21239.1"/>
    <property type="molecule type" value="Genomic_DNA"/>
</dbReference>
<dbReference type="Pfam" id="PF01041">
    <property type="entry name" value="DegT_DnrJ_EryC1"/>
    <property type="match status" value="1"/>
</dbReference>
<dbReference type="CDD" id="cd00616">
    <property type="entry name" value="AHBA_syn"/>
    <property type="match status" value="1"/>
</dbReference>
<proteinExistence type="inferred from homology"/>
<keyword evidence="6" id="KW-1185">Reference proteome</keyword>
<dbReference type="Proteomes" id="UP000183200">
    <property type="component" value="Unassembled WGS sequence"/>
</dbReference>
<dbReference type="AlphaFoldDB" id="A0A1G9RD52"/>
<dbReference type="PANTHER" id="PTHR30244:SF34">
    <property type="entry name" value="DTDP-4-AMINO-4,6-DIDEOXYGALACTOSE TRANSAMINASE"/>
    <property type="match status" value="1"/>
</dbReference>